<dbReference type="OrthoDB" id="6432056at2759"/>
<dbReference type="FunFam" id="3.40.50.720:FF:000084">
    <property type="entry name" value="Short-chain dehydrogenase reductase"/>
    <property type="match status" value="1"/>
</dbReference>
<evidence type="ECO:0000259" key="1">
    <source>
        <dbReference type="SMART" id="SM00822"/>
    </source>
</evidence>
<dbReference type="AlphaFoldDB" id="A0A7R9QPY3"/>
<dbReference type="PRINTS" id="PR00080">
    <property type="entry name" value="SDRFAMILY"/>
</dbReference>
<name>A0A7R9QPY3_9ACAR</name>
<dbReference type="EMBL" id="CAJPVJ010007558">
    <property type="protein sequence ID" value="CAG2171320.1"/>
    <property type="molecule type" value="Genomic_DNA"/>
</dbReference>
<sequence>MTTSRDFTGKVVLITGSSGGIGAVTAVEFARLGAQVVVTGRGKDRVSAVAKRCTEASPTGAKALEVVADVTNDDDCHRLVTDTIKTFKKLDILVNNAGRSIKSSIWDEDVLDKYELNMNTNLRSVVWLTHLCVEHLEKTKGNIVNVSSVASFKPGASISCYSMSKCAINTFTKCMAVELAPKKIRVNAVCKLIPATIHTPAFEAIFNVTGDRLEAFKQRLAVKYPIGRIGEPSDVANAVVHLASEHATFITGAYMLVDGGYLTGSVKMRT</sequence>
<evidence type="ECO:0000313" key="2">
    <source>
        <dbReference type="EMBL" id="CAD7654133.1"/>
    </source>
</evidence>
<dbReference type="PRINTS" id="PR00081">
    <property type="entry name" value="GDHRDH"/>
</dbReference>
<feature type="domain" description="Ketoreductase" evidence="1">
    <location>
        <begin position="10"/>
        <end position="199"/>
    </location>
</feature>
<reference evidence="2" key="1">
    <citation type="submission" date="2020-11" db="EMBL/GenBank/DDBJ databases">
        <authorList>
            <person name="Tran Van P."/>
        </authorList>
    </citation>
    <scope>NUCLEOTIDE SEQUENCE</scope>
</reference>
<dbReference type="PANTHER" id="PTHR43975">
    <property type="entry name" value="ZGC:101858"/>
    <property type="match status" value="1"/>
</dbReference>
<evidence type="ECO:0000313" key="3">
    <source>
        <dbReference type="Proteomes" id="UP000728032"/>
    </source>
</evidence>
<proteinExistence type="predicted"/>
<dbReference type="PANTHER" id="PTHR43975:SF2">
    <property type="entry name" value="EG:BACR7A4.14 PROTEIN-RELATED"/>
    <property type="match status" value="1"/>
</dbReference>
<dbReference type="Proteomes" id="UP000728032">
    <property type="component" value="Unassembled WGS sequence"/>
</dbReference>
<dbReference type="Gene3D" id="3.40.50.720">
    <property type="entry name" value="NAD(P)-binding Rossmann-like Domain"/>
    <property type="match status" value="1"/>
</dbReference>
<dbReference type="SMART" id="SM00822">
    <property type="entry name" value="PKS_KR"/>
    <property type="match status" value="1"/>
</dbReference>
<dbReference type="Pfam" id="PF13561">
    <property type="entry name" value="adh_short_C2"/>
    <property type="match status" value="1"/>
</dbReference>
<gene>
    <name evidence="2" type="ORF">ONB1V03_LOCUS10783</name>
</gene>
<protein>
    <recommendedName>
        <fullName evidence="1">Ketoreductase domain-containing protein</fullName>
    </recommendedName>
</protein>
<dbReference type="InterPro" id="IPR036291">
    <property type="entry name" value="NAD(P)-bd_dom_sf"/>
</dbReference>
<dbReference type="InterPro" id="IPR002347">
    <property type="entry name" value="SDR_fam"/>
</dbReference>
<dbReference type="NCBIfam" id="NF005559">
    <property type="entry name" value="PRK07231.1"/>
    <property type="match status" value="1"/>
</dbReference>
<dbReference type="SUPFAM" id="SSF51735">
    <property type="entry name" value="NAD(P)-binding Rossmann-fold domains"/>
    <property type="match status" value="1"/>
</dbReference>
<dbReference type="InterPro" id="IPR057326">
    <property type="entry name" value="KR_dom"/>
</dbReference>
<keyword evidence="3" id="KW-1185">Reference proteome</keyword>
<dbReference type="EMBL" id="OC922383">
    <property type="protein sequence ID" value="CAD7654133.1"/>
    <property type="molecule type" value="Genomic_DNA"/>
</dbReference>
<accession>A0A7R9QPY3</accession>
<organism evidence="2">
    <name type="scientific">Oppiella nova</name>
    <dbReference type="NCBI Taxonomy" id="334625"/>
    <lineage>
        <taxon>Eukaryota</taxon>
        <taxon>Metazoa</taxon>
        <taxon>Ecdysozoa</taxon>
        <taxon>Arthropoda</taxon>
        <taxon>Chelicerata</taxon>
        <taxon>Arachnida</taxon>
        <taxon>Acari</taxon>
        <taxon>Acariformes</taxon>
        <taxon>Sarcoptiformes</taxon>
        <taxon>Oribatida</taxon>
        <taxon>Brachypylina</taxon>
        <taxon>Oppioidea</taxon>
        <taxon>Oppiidae</taxon>
        <taxon>Oppiella</taxon>
    </lineage>
</organism>